<protein>
    <submittedName>
        <fullName evidence="1 2">Uncharacterized protein</fullName>
    </submittedName>
</protein>
<dbReference type="AlphaFoldDB" id="G7KER4"/>
<reference evidence="1 3" key="1">
    <citation type="journal article" date="2011" name="Nature">
        <title>The Medicago genome provides insight into the evolution of rhizobial symbioses.</title>
        <authorList>
            <person name="Young N.D."/>
            <person name="Debelle F."/>
            <person name="Oldroyd G.E."/>
            <person name="Geurts R."/>
            <person name="Cannon S.B."/>
            <person name="Udvardi M.K."/>
            <person name="Benedito V.A."/>
            <person name="Mayer K.F."/>
            <person name="Gouzy J."/>
            <person name="Schoof H."/>
            <person name="Van de Peer Y."/>
            <person name="Proost S."/>
            <person name="Cook D.R."/>
            <person name="Meyers B.C."/>
            <person name="Spannagl M."/>
            <person name="Cheung F."/>
            <person name="De Mita S."/>
            <person name="Krishnakumar V."/>
            <person name="Gundlach H."/>
            <person name="Zhou S."/>
            <person name="Mudge J."/>
            <person name="Bharti A.K."/>
            <person name="Murray J.D."/>
            <person name="Naoumkina M.A."/>
            <person name="Rosen B."/>
            <person name="Silverstein K.A."/>
            <person name="Tang H."/>
            <person name="Rombauts S."/>
            <person name="Zhao P.X."/>
            <person name="Zhou P."/>
            <person name="Barbe V."/>
            <person name="Bardou P."/>
            <person name="Bechner M."/>
            <person name="Bellec A."/>
            <person name="Berger A."/>
            <person name="Berges H."/>
            <person name="Bidwell S."/>
            <person name="Bisseling T."/>
            <person name="Choisne N."/>
            <person name="Couloux A."/>
            <person name="Denny R."/>
            <person name="Deshpande S."/>
            <person name="Dai X."/>
            <person name="Doyle J.J."/>
            <person name="Dudez A.M."/>
            <person name="Farmer A.D."/>
            <person name="Fouteau S."/>
            <person name="Franken C."/>
            <person name="Gibelin C."/>
            <person name="Gish J."/>
            <person name="Goldstein S."/>
            <person name="Gonzalez A.J."/>
            <person name="Green P.J."/>
            <person name="Hallab A."/>
            <person name="Hartog M."/>
            <person name="Hua A."/>
            <person name="Humphray S.J."/>
            <person name="Jeong D.H."/>
            <person name="Jing Y."/>
            <person name="Jocker A."/>
            <person name="Kenton S.M."/>
            <person name="Kim D.J."/>
            <person name="Klee K."/>
            <person name="Lai H."/>
            <person name="Lang C."/>
            <person name="Lin S."/>
            <person name="Macmil S.L."/>
            <person name="Magdelenat G."/>
            <person name="Matthews L."/>
            <person name="McCorrison J."/>
            <person name="Monaghan E.L."/>
            <person name="Mun J.H."/>
            <person name="Najar F.Z."/>
            <person name="Nicholson C."/>
            <person name="Noirot C."/>
            <person name="O'Bleness M."/>
            <person name="Paule C.R."/>
            <person name="Poulain J."/>
            <person name="Prion F."/>
            <person name="Qin B."/>
            <person name="Qu C."/>
            <person name="Retzel E.F."/>
            <person name="Riddle C."/>
            <person name="Sallet E."/>
            <person name="Samain S."/>
            <person name="Samson N."/>
            <person name="Sanders I."/>
            <person name="Saurat O."/>
            <person name="Scarpelli C."/>
            <person name="Schiex T."/>
            <person name="Segurens B."/>
            <person name="Severin A.J."/>
            <person name="Sherrier D.J."/>
            <person name="Shi R."/>
            <person name="Sims S."/>
            <person name="Singer S.R."/>
            <person name="Sinharoy S."/>
            <person name="Sterck L."/>
            <person name="Viollet A."/>
            <person name="Wang B.B."/>
            <person name="Wang K."/>
            <person name="Wang M."/>
            <person name="Wang X."/>
            <person name="Warfsmann J."/>
            <person name="Weissenbach J."/>
            <person name="White D.D."/>
            <person name="White J.D."/>
            <person name="Wiley G.B."/>
            <person name="Wincker P."/>
            <person name="Xing Y."/>
            <person name="Yang L."/>
            <person name="Yao Z."/>
            <person name="Ying F."/>
            <person name="Zhai J."/>
            <person name="Zhou L."/>
            <person name="Zuber A."/>
            <person name="Denarie J."/>
            <person name="Dixon R.A."/>
            <person name="May G.D."/>
            <person name="Schwartz D.C."/>
            <person name="Rogers J."/>
            <person name="Quetier F."/>
            <person name="Town C.D."/>
            <person name="Roe B.A."/>
        </authorList>
    </citation>
    <scope>NUCLEOTIDE SEQUENCE [LARGE SCALE GENOMIC DNA]</scope>
    <source>
        <strain evidence="1">A17</strain>
        <strain evidence="2 3">cv. Jemalong A17</strain>
    </source>
</reference>
<evidence type="ECO:0000313" key="1">
    <source>
        <dbReference type="EMBL" id="AES94121.1"/>
    </source>
</evidence>
<evidence type="ECO:0000313" key="3">
    <source>
        <dbReference type="Proteomes" id="UP000002051"/>
    </source>
</evidence>
<sequence>MINDVWFNDLMICYIEREIFKSFDDVDIIRTFRAMRPLFYIGELQMQTLERHGDKLDQGTSDGGALSTYILRLTC</sequence>
<reference evidence="2" key="3">
    <citation type="submission" date="2015-04" db="UniProtKB">
        <authorList>
            <consortium name="EnsemblPlants"/>
        </authorList>
    </citation>
    <scope>IDENTIFICATION</scope>
    <source>
        <strain evidence="2">cv. Jemalong A17</strain>
    </source>
</reference>
<dbReference type="Proteomes" id="UP000002051">
    <property type="component" value="Chromosome 5"/>
</dbReference>
<proteinExistence type="predicted"/>
<dbReference type="EnsemblPlants" id="AES94121">
    <property type="protein sequence ID" value="AES94121"/>
    <property type="gene ID" value="MTR_5g010980"/>
</dbReference>
<gene>
    <name evidence="1" type="ordered locus">MTR_5g010980</name>
</gene>
<dbReference type="PaxDb" id="3880-AES94121"/>
<keyword evidence="3" id="KW-1185">Reference proteome</keyword>
<accession>G7KER4</accession>
<organism evidence="1 3">
    <name type="scientific">Medicago truncatula</name>
    <name type="common">Barrel medic</name>
    <name type="synonym">Medicago tribuloides</name>
    <dbReference type="NCBI Taxonomy" id="3880"/>
    <lineage>
        <taxon>Eukaryota</taxon>
        <taxon>Viridiplantae</taxon>
        <taxon>Streptophyta</taxon>
        <taxon>Embryophyta</taxon>
        <taxon>Tracheophyta</taxon>
        <taxon>Spermatophyta</taxon>
        <taxon>Magnoliopsida</taxon>
        <taxon>eudicotyledons</taxon>
        <taxon>Gunneridae</taxon>
        <taxon>Pentapetalae</taxon>
        <taxon>rosids</taxon>
        <taxon>fabids</taxon>
        <taxon>Fabales</taxon>
        <taxon>Fabaceae</taxon>
        <taxon>Papilionoideae</taxon>
        <taxon>50 kb inversion clade</taxon>
        <taxon>NPAAA clade</taxon>
        <taxon>Hologalegina</taxon>
        <taxon>IRL clade</taxon>
        <taxon>Trifolieae</taxon>
        <taxon>Medicago</taxon>
    </lineage>
</organism>
<reference evidence="1 3" key="2">
    <citation type="journal article" date="2014" name="BMC Genomics">
        <title>An improved genome release (version Mt4.0) for the model legume Medicago truncatula.</title>
        <authorList>
            <person name="Tang H."/>
            <person name="Krishnakumar V."/>
            <person name="Bidwell S."/>
            <person name="Rosen B."/>
            <person name="Chan A."/>
            <person name="Zhou S."/>
            <person name="Gentzbittel L."/>
            <person name="Childs K.L."/>
            <person name="Yandell M."/>
            <person name="Gundlach H."/>
            <person name="Mayer K.F."/>
            <person name="Schwartz D.C."/>
            <person name="Town C.D."/>
        </authorList>
    </citation>
    <scope>GENOME REANNOTATION</scope>
    <source>
        <strain evidence="2 3">cv. Jemalong A17</strain>
    </source>
</reference>
<name>G7KER4_MEDTR</name>
<dbReference type="HOGENOM" id="CLU_2674823_0_0_1"/>
<evidence type="ECO:0000313" key="2">
    <source>
        <dbReference type="EnsemblPlants" id="AES94121"/>
    </source>
</evidence>
<dbReference type="EMBL" id="CM001221">
    <property type="protein sequence ID" value="AES94121.1"/>
    <property type="molecule type" value="Genomic_DNA"/>
</dbReference>